<dbReference type="AlphaFoldDB" id="A0A0V0SGJ0"/>
<evidence type="ECO:0000313" key="3">
    <source>
        <dbReference type="Proteomes" id="UP000054630"/>
    </source>
</evidence>
<organism evidence="2 3">
    <name type="scientific">Trichinella nelsoni</name>
    <dbReference type="NCBI Taxonomy" id="6336"/>
    <lineage>
        <taxon>Eukaryota</taxon>
        <taxon>Metazoa</taxon>
        <taxon>Ecdysozoa</taxon>
        <taxon>Nematoda</taxon>
        <taxon>Enoplea</taxon>
        <taxon>Dorylaimia</taxon>
        <taxon>Trichinellida</taxon>
        <taxon>Trichinellidae</taxon>
        <taxon>Trichinella</taxon>
    </lineage>
</organism>
<reference evidence="2 3" key="1">
    <citation type="submission" date="2015-01" db="EMBL/GenBank/DDBJ databases">
        <title>Evolution of Trichinella species and genotypes.</title>
        <authorList>
            <person name="Korhonen P.K."/>
            <person name="Edoardo P."/>
            <person name="Giuseppe L.R."/>
            <person name="Gasser R.B."/>
        </authorList>
    </citation>
    <scope>NUCLEOTIDE SEQUENCE [LARGE SCALE GENOMIC DNA]</scope>
    <source>
        <strain evidence="2">ISS37</strain>
    </source>
</reference>
<feature type="transmembrane region" description="Helical" evidence="1">
    <location>
        <begin position="48"/>
        <end position="69"/>
    </location>
</feature>
<keyword evidence="3" id="KW-1185">Reference proteome</keyword>
<protein>
    <submittedName>
        <fullName evidence="2">Uncharacterized protein</fullName>
    </submittedName>
</protein>
<keyword evidence="1" id="KW-0472">Membrane</keyword>
<proteinExistence type="predicted"/>
<evidence type="ECO:0000256" key="1">
    <source>
        <dbReference type="SAM" id="Phobius"/>
    </source>
</evidence>
<name>A0A0V0SGJ0_9BILA</name>
<accession>A0A0V0SGJ0</accession>
<keyword evidence="1" id="KW-0812">Transmembrane</keyword>
<gene>
    <name evidence="2" type="ORF">T07_9843</name>
</gene>
<evidence type="ECO:0000313" key="2">
    <source>
        <dbReference type="EMBL" id="KRX25848.1"/>
    </source>
</evidence>
<keyword evidence="1" id="KW-1133">Transmembrane helix</keyword>
<dbReference type="OrthoDB" id="10385372at2759"/>
<dbReference type="Proteomes" id="UP000054630">
    <property type="component" value="Unassembled WGS sequence"/>
</dbReference>
<dbReference type="EMBL" id="JYDL01000010">
    <property type="protein sequence ID" value="KRX25848.1"/>
    <property type="molecule type" value="Genomic_DNA"/>
</dbReference>
<sequence>MCRHGRNLLGRKLLFASSPRGWLQSSSVDFVFGVLRLCFHNALPLYGLRVLLLLSITTVAAALYMALCIERRGQWPGG</sequence>
<comment type="caution">
    <text evidence="2">The sequence shown here is derived from an EMBL/GenBank/DDBJ whole genome shotgun (WGS) entry which is preliminary data.</text>
</comment>